<name>A0ABW0RN52_9GAMM</name>
<keyword evidence="3" id="KW-1185">Reference proteome</keyword>
<organism evidence="2 3">
    <name type="scientific">Marinobacter koreensis</name>
    <dbReference type="NCBI Taxonomy" id="335974"/>
    <lineage>
        <taxon>Bacteria</taxon>
        <taxon>Pseudomonadati</taxon>
        <taxon>Pseudomonadota</taxon>
        <taxon>Gammaproteobacteria</taxon>
        <taxon>Pseudomonadales</taxon>
        <taxon>Marinobacteraceae</taxon>
        <taxon>Marinobacter</taxon>
    </lineage>
</organism>
<dbReference type="EMBL" id="JBHSNL010000004">
    <property type="protein sequence ID" value="MFC5546003.1"/>
    <property type="molecule type" value="Genomic_DNA"/>
</dbReference>
<evidence type="ECO:0000313" key="3">
    <source>
        <dbReference type="Proteomes" id="UP001596055"/>
    </source>
</evidence>
<dbReference type="Proteomes" id="UP001596055">
    <property type="component" value="Unassembled WGS sequence"/>
</dbReference>
<protein>
    <submittedName>
        <fullName evidence="2">Uncharacterized protein</fullName>
    </submittedName>
</protein>
<evidence type="ECO:0000256" key="1">
    <source>
        <dbReference type="SAM" id="Phobius"/>
    </source>
</evidence>
<reference evidence="3" key="1">
    <citation type="journal article" date="2019" name="Int. J. Syst. Evol. Microbiol.">
        <title>The Global Catalogue of Microorganisms (GCM) 10K type strain sequencing project: providing services to taxonomists for standard genome sequencing and annotation.</title>
        <authorList>
            <consortium name="The Broad Institute Genomics Platform"/>
            <consortium name="The Broad Institute Genome Sequencing Center for Infectious Disease"/>
            <person name="Wu L."/>
            <person name="Ma J."/>
        </authorList>
    </citation>
    <scope>NUCLEOTIDE SEQUENCE [LARGE SCALE GENOMIC DNA]</scope>
    <source>
        <strain evidence="3">CGMCC 4.1799</strain>
    </source>
</reference>
<sequence length="130" mass="14660">MEKTRMTIVAVTGIALFFLANYLCRFLLGFTGFVATLIIAAAIAAYMGFSVIRVLQRMPSPAEKSRLLWLYGGFLGALFLAFTVWLFMGEGYDSMVLATLFLHYLPYPVFAHLFLSEGVLERFPGRKNRD</sequence>
<keyword evidence="1" id="KW-0812">Transmembrane</keyword>
<proteinExistence type="predicted"/>
<accession>A0ABW0RN52</accession>
<feature type="transmembrane region" description="Helical" evidence="1">
    <location>
        <begin position="34"/>
        <end position="55"/>
    </location>
</feature>
<feature type="transmembrane region" description="Helical" evidence="1">
    <location>
        <begin position="7"/>
        <end position="28"/>
    </location>
</feature>
<feature type="transmembrane region" description="Helical" evidence="1">
    <location>
        <begin position="67"/>
        <end position="88"/>
    </location>
</feature>
<keyword evidence="1" id="KW-1133">Transmembrane helix</keyword>
<gene>
    <name evidence="2" type="ORF">ACFPQA_13125</name>
</gene>
<comment type="caution">
    <text evidence="2">The sequence shown here is derived from an EMBL/GenBank/DDBJ whole genome shotgun (WGS) entry which is preliminary data.</text>
</comment>
<dbReference type="RefSeq" id="WP_248160322.1">
    <property type="nucleotide sequence ID" value="NZ_JAKZAJ010000005.1"/>
</dbReference>
<keyword evidence="1" id="KW-0472">Membrane</keyword>
<evidence type="ECO:0000313" key="2">
    <source>
        <dbReference type="EMBL" id="MFC5546003.1"/>
    </source>
</evidence>
<feature type="transmembrane region" description="Helical" evidence="1">
    <location>
        <begin position="100"/>
        <end position="120"/>
    </location>
</feature>